<gene>
    <name evidence="1" type="ORF">METZ01_LOCUS399833</name>
</gene>
<dbReference type="AlphaFoldDB" id="A0A382VKC2"/>
<protein>
    <submittedName>
        <fullName evidence="1">Uncharacterized protein</fullName>
    </submittedName>
</protein>
<feature type="non-terminal residue" evidence="1">
    <location>
        <position position="40"/>
    </location>
</feature>
<organism evidence="1">
    <name type="scientific">marine metagenome</name>
    <dbReference type="NCBI Taxonomy" id="408172"/>
    <lineage>
        <taxon>unclassified sequences</taxon>
        <taxon>metagenomes</taxon>
        <taxon>ecological metagenomes</taxon>
    </lineage>
</organism>
<reference evidence="1" key="1">
    <citation type="submission" date="2018-05" db="EMBL/GenBank/DDBJ databases">
        <authorList>
            <person name="Lanie J.A."/>
            <person name="Ng W.-L."/>
            <person name="Kazmierczak K.M."/>
            <person name="Andrzejewski T.M."/>
            <person name="Davidsen T.M."/>
            <person name="Wayne K.J."/>
            <person name="Tettelin H."/>
            <person name="Glass J.I."/>
            <person name="Rusch D."/>
            <person name="Podicherti R."/>
            <person name="Tsui H.-C.T."/>
            <person name="Winkler M.E."/>
        </authorList>
    </citation>
    <scope>NUCLEOTIDE SEQUENCE</scope>
</reference>
<evidence type="ECO:0000313" key="1">
    <source>
        <dbReference type="EMBL" id="SVD46979.1"/>
    </source>
</evidence>
<accession>A0A382VKC2</accession>
<name>A0A382VKC2_9ZZZZ</name>
<proteinExistence type="predicted"/>
<dbReference type="EMBL" id="UINC01152675">
    <property type="protein sequence ID" value="SVD46979.1"/>
    <property type="molecule type" value="Genomic_DNA"/>
</dbReference>
<feature type="non-terminal residue" evidence="1">
    <location>
        <position position="1"/>
    </location>
</feature>
<sequence>RMLKMTSVPPAIIWPDLPVLLSSARQLSRLSGFRYRCCGS</sequence>